<feature type="binding site" evidence="7">
    <location>
        <begin position="122"/>
        <end position="128"/>
    </location>
    <ligand>
        <name>ATP</name>
        <dbReference type="ChEBI" id="CHEBI:30616"/>
    </ligand>
</feature>
<dbReference type="HAMAP" id="MF_00639">
    <property type="entry name" value="MurD"/>
    <property type="match status" value="1"/>
</dbReference>
<evidence type="ECO:0000256" key="2">
    <source>
        <dbReference type="ARBA" id="ARBA00004752"/>
    </source>
</evidence>
<dbReference type="GO" id="GO:0071555">
    <property type="term" value="P:cell wall organization"/>
    <property type="evidence" value="ECO:0007669"/>
    <property type="project" value="UniProtKB-KW"/>
</dbReference>
<comment type="caution">
    <text evidence="11">The sequence shown here is derived from an EMBL/GenBank/DDBJ whole genome shotgun (WGS) entry which is preliminary data.</text>
</comment>
<dbReference type="InterPro" id="IPR036565">
    <property type="entry name" value="Mur-like_cat_sf"/>
</dbReference>
<evidence type="ECO:0000256" key="5">
    <source>
        <dbReference type="ARBA" id="ARBA00022741"/>
    </source>
</evidence>
<evidence type="ECO:0000259" key="9">
    <source>
        <dbReference type="Pfam" id="PF02875"/>
    </source>
</evidence>
<keyword evidence="7 8" id="KW-0131">Cell cycle</keyword>
<comment type="function">
    <text evidence="7 8">Cell wall formation. Catalyzes the addition of glutamate to the nucleotide precursor UDP-N-acetylmuramoyl-L-alanine (UMA).</text>
</comment>
<keyword evidence="5 7" id="KW-0547">Nucleotide-binding</keyword>
<accession>E1JTW1</accession>
<dbReference type="InterPro" id="IPR036615">
    <property type="entry name" value="Mur_ligase_C_dom_sf"/>
</dbReference>
<dbReference type="PANTHER" id="PTHR43692:SF1">
    <property type="entry name" value="UDP-N-ACETYLMURAMOYLALANINE--D-GLUTAMATE LIGASE"/>
    <property type="match status" value="1"/>
</dbReference>
<keyword evidence="12" id="KW-1185">Reference proteome</keyword>
<sequence length="441" mass="46948" precursor="true">MRDMLHNDQLRGHTAVVVGAGSSGRAAAKLLARLGASVRFLEKNPKSVADDFRAEAVEAGYDLRVGAHGPADFAGADMVVLSPGIRAAGLADCLAACPGAQVLSELELASWFVTEPIVAVTGSNGKTTTVMLVSHLLEAAGRKVFTGGNIGTPLSEYVLAGDPADVVVLEVSSFQLQLVKSFRPKVAVLLNFSPNHLDWHADLEEYLSAKLNIFAAQRPGDTAILPRDMRDALAGRSFTRADVTWFEPSGRFVCPRLAGAHNRQNMEAAFLATQPFGVTEEIAKVAFERFAPAPHRLQIIGEKGGVLFVDDSKATTVAAMEAALRSFDRPVRLLCGGVFKGGDLAALSPLLKERVAAVGLFGAGREVFEAAWAGQVPLFHEPTLKPAVTRLFAEARPGDVVLLSPATASFDLYDGYKARGRDFQDIFAGLPMTPDAAKEKA</sequence>
<dbReference type="InterPro" id="IPR013221">
    <property type="entry name" value="Mur_ligase_cen"/>
</dbReference>
<keyword evidence="3 7" id="KW-0963">Cytoplasm</keyword>
<dbReference type="OrthoDB" id="9809796at2"/>
<dbReference type="Gene3D" id="3.40.50.720">
    <property type="entry name" value="NAD(P)-binding Rossmann-like Domain"/>
    <property type="match status" value="1"/>
</dbReference>
<evidence type="ECO:0000256" key="7">
    <source>
        <dbReference type="HAMAP-Rule" id="MF_00639"/>
    </source>
</evidence>
<organism evidence="11 12">
    <name type="scientific">Solidesulfovibrio fructosivorans JJ]</name>
    <dbReference type="NCBI Taxonomy" id="596151"/>
    <lineage>
        <taxon>Bacteria</taxon>
        <taxon>Pseudomonadati</taxon>
        <taxon>Thermodesulfobacteriota</taxon>
        <taxon>Desulfovibrionia</taxon>
        <taxon>Desulfovibrionales</taxon>
        <taxon>Desulfovibrionaceae</taxon>
        <taxon>Solidesulfovibrio</taxon>
    </lineage>
</organism>
<feature type="domain" description="Mur ligase central" evidence="10">
    <location>
        <begin position="120"/>
        <end position="230"/>
    </location>
</feature>
<name>E1JTW1_SOLFR</name>
<comment type="similarity">
    <text evidence="7">Belongs to the MurCDEF family.</text>
</comment>
<dbReference type="GO" id="GO:0008764">
    <property type="term" value="F:UDP-N-acetylmuramoylalanine-D-glutamate ligase activity"/>
    <property type="evidence" value="ECO:0007669"/>
    <property type="project" value="UniProtKB-UniRule"/>
</dbReference>
<dbReference type="Pfam" id="PF02875">
    <property type="entry name" value="Mur_ligase_C"/>
    <property type="match status" value="1"/>
</dbReference>
<keyword evidence="7 8" id="KW-0961">Cell wall biogenesis/degradation</keyword>
<dbReference type="GO" id="GO:0008360">
    <property type="term" value="P:regulation of cell shape"/>
    <property type="evidence" value="ECO:0007669"/>
    <property type="project" value="UniProtKB-KW"/>
</dbReference>
<keyword evidence="6 7" id="KW-0067">ATP-binding</keyword>
<dbReference type="GO" id="GO:0009252">
    <property type="term" value="P:peptidoglycan biosynthetic process"/>
    <property type="evidence" value="ECO:0007669"/>
    <property type="project" value="UniProtKB-UniRule"/>
</dbReference>
<evidence type="ECO:0000259" key="10">
    <source>
        <dbReference type="Pfam" id="PF08245"/>
    </source>
</evidence>
<protein>
    <recommendedName>
        <fullName evidence="7 8">UDP-N-acetylmuramoylalanine--D-glutamate ligase</fullName>
        <ecNumber evidence="7 8">6.3.2.9</ecNumber>
    </recommendedName>
    <alternativeName>
        <fullName evidence="7">D-glutamic acid-adding enzyme</fullName>
    </alternativeName>
    <alternativeName>
        <fullName evidence="7">UDP-N-acetylmuramoyl-L-alanyl-D-glutamate synthetase</fullName>
    </alternativeName>
</protein>
<evidence type="ECO:0000313" key="12">
    <source>
        <dbReference type="Proteomes" id="UP000006250"/>
    </source>
</evidence>
<dbReference type="EMBL" id="AECZ01000005">
    <property type="protein sequence ID" value="EFL52240.1"/>
    <property type="molecule type" value="Genomic_DNA"/>
</dbReference>
<dbReference type="Gene3D" id="3.90.190.20">
    <property type="entry name" value="Mur ligase, C-terminal domain"/>
    <property type="match status" value="1"/>
</dbReference>
<dbReference type="Gene3D" id="3.40.1190.10">
    <property type="entry name" value="Mur-like, catalytic domain"/>
    <property type="match status" value="1"/>
</dbReference>
<comment type="catalytic activity">
    <reaction evidence="7 8">
        <text>UDP-N-acetyl-alpha-D-muramoyl-L-alanine + D-glutamate + ATP = UDP-N-acetyl-alpha-D-muramoyl-L-alanyl-D-glutamate + ADP + phosphate + H(+)</text>
        <dbReference type="Rhea" id="RHEA:16429"/>
        <dbReference type="ChEBI" id="CHEBI:15378"/>
        <dbReference type="ChEBI" id="CHEBI:29986"/>
        <dbReference type="ChEBI" id="CHEBI:30616"/>
        <dbReference type="ChEBI" id="CHEBI:43474"/>
        <dbReference type="ChEBI" id="CHEBI:83898"/>
        <dbReference type="ChEBI" id="CHEBI:83900"/>
        <dbReference type="ChEBI" id="CHEBI:456216"/>
        <dbReference type="EC" id="6.3.2.9"/>
    </reaction>
</comment>
<dbReference type="AlphaFoldDB" id="E1JTW1"/>
<evidence type="ECO:0000313" key="11">
    <source>
        <dbReference type="EMBL" id="EFL52240.1"/>
    </source>
</evidence>
<dbReference type="STRING" id="596151.DesfrDRAFT_1060"/>
<dbReference type="UniPathway" id="UPA00219"/>
<dbReference type="PANTHER" id="PTHR43692">
    <property type="entry name" value="UDP-N-ACETYLMURAMOYLALANINE--D-GLUTAMATE LIGASE"/>
    <property type="match status" value="1"/>
</dbReference>
<dbReference type="SUPFAM" id="SSF51984">
    <property type="entry name" value="MurCD N-terminal domain"/>
    <property type="match status" value="1"/>
</dbReference>
<dbReference type="GO" id="GO:0005737">
    <property type="term" value="C:cytoplasm"/>
    <property type="evidence" value="ECO:0007669"/>
    <property type="project" value="UniProtKB-SubCell"/>
</dbReference>
<dbReference type="RefSeq" id="WP_005991821.1">
    <property type="nucleotide sequence ID" value="NZ_AECZ01000005.1"/>
</dbReference>
<gene>
    <name evidence="7" type="primary">murD</name>
    <name evidence="11" type="ORF">DesfrDRAFT_1060</name>
</gene>
<comment type="subcellular location">
    <subcellularLocation>
        <location evidence="1 7 8">Cytoplasm</location>
    </subcellularLocation>
</comment>
<dbReference type="eggNOG" id="COG0771">
    <property type="taxonomic scope" value="Bacteria"/>
</dbReference>
<dbReference type="InterPro" id="IPR005762">
    <property type="entry name" value="MurD"/>
</dbReference>
<evidence type="ECO:0000256" key="1">
    <source>
        <dbReference type="ARBA" id="ARBA00004496"/>
    </source>
</evidence>
<evidence type="ECO:0000256" key="3">
    <source>
        <dbReference type="ARBA" id="ARBA00022490"/>
    </source>
</evidence>
<reference evidence="11 12" key="1">
    <citation type="submission" date="2010-08" db="EMBL/GenBank/DDBJ databases">
        <title>The draft genome of Desulfovibrio fructosovorans JJ.</title>
        <authorList>
            <consortium name="US DOE Joint Genome Institute (JGI-PGF)"/>
            <person name="Lucas S."/>
            <person name="Copeland A."/>
            <person name="Lapidus A."/>
            <person name="Cheng J.-F."/>
            <person name="Bruce D."/>
            <person name="Goodwin L."/>
            <person name="Pitluck S."/>
            <person name="Land M.L."/>
            <person name="Hauser L."/>
            <person name="Chang Y.-J."/>
            <person name="Jeffries C."/>
            <person name="Wall J.D."/>
            <person name="Stahl D.A."/>
            <person name="Arkin A.P."/>
            <person name="Dehal P."/>
            <person name="Stolyar S.M."/>
            <person name="Hazen T.C."/>
            <person name="Woyke T.J."/>
        </authorList>
    </citation>
    <scope>NUCLEOTIDE SEQUENCE [LARGE SCALE GENOMIC DNA]</scope>
    <source>
        <strain evidence="11 12">JJ</strain>
    </source>
</reference>
<dbReference type="EC" id="6.3.2.9" evidence="7 8"/>
<dbReference type="GO" id="GO:0005524">
    <property type="term" value="F:ATP binding"/>
    <property type="evidence" value="ECO:0007669"/>
    <property type="project" value="UniProtKB-UniRule"/>
</dbReference>
<feature type="domain" description="Mur ligase C-terminal" evidence="9">
    <location>
        <begin position="295"/>
        <end position="406"/>
    </location>
</feature>
<dbReference type="InterPro" id="IPR004101">
    <property type="entry name" value="Mur_ligase_C"/>
</dbReference>
<keyword evidence="7 8" id="KW-0133">Cell shape</keyword>
<dbReference type="Pfam" id="PF08245">
    <property type="entry name" value="Mur_ligase_M"/>
    <property type="match status" value="1"/>
</dbReference>
<dbReference type="SUPFAM" id="SSF53623">
    <property type="entry name" value="MurD-like peptide ligases, catalytic domain"/>
    <property type="match status" value="1"/>
</dbReference>
<dbReference type="NCBIfam" id="TIGR01087">
    <property type="entry name" value="murD"/>
    <property type="match status" value="1"/>
</dbReference>
<evidence type="ECO:0000256" key="6">
    <source>
        <dbReference type="ARBA" id="ARBA00022840"/>
    </source>
</evidence>
<evidence type="ECO:0000256" key="8">
    <source>
        <dbReference type="RuleBase" id="RU003664"/>
    </source>
</evidence>
<dbReference type="SUPFAM" id="SSF53244">
    <property type="entry name" value="MurD-like peptide ligases, peptide-binding domain"/>
    <property type="match status" value="1"/>
</dbReference>
<proteinExistence type="inferred from homology"/>
<comment type="pathway">
    <text evidence="2 7 8">Cell wall biogenesis; peptidoglycan biosynthesis.</text>
</comment>
<dbReference type="Proteomes" id="UP000006250">
    <property type="component" value="Unassembled WGS sequence"/>
</dbReference>
<keyword evidence="7 8" id="KW-0573">Peptidoglycan synthesis</keyword>
<keyword evidence="4 7" id="KW-0436">Ligase</keyword>
<keyword evidence="7 8" id="KW-0132">Cell division</keyword>
<dbReference type="GO" id="GO:0051301">
    <property type="term" value="P:cell division"/>
    <property type="evidence" value="ECO:0007669"/>
    <property type="project" value="UniProtKB-KW"/>
</dbReference>
<evidence type="ECO:0000256" key="4">
    <source>
        <dbReference type="ARBA" id="ARBA00022598"/>
    </source>
</evidence>